<reference evidence="2" key="1">
    <citation type="submission" date="2020-06" db="EMBL/GenBank/DDBJ databases">
        <title>Draft genomic sequecing of Geomonas sp. Red745.</title>
        <authorList>
            <person name="Itoh H."/>
            <person name="Xu Z.X."/>
            <person name="Ushijima N."/>
            <person name="Masuda Y."/>
            <person name="Shiratori Y."/>
            <person name="Senoo K."/>
        </authorList>
    </citation>
    <scope>NUCLEOTIDE SEQUENCE [LARGE SCALE GENOMIC DNA]</scope>
    <source>
        <strain evidence="2">Red745</strain>
    </source>
</reference>
<proteinExistence type="predicted"/>
<evidence type="ECO:0000313" key="1">
    <source>
        <dbReference type="EMBL" id="GFO70435.1"/>
    </source>
</evidence>
<evidence type="ECO:0000313" key="2">
    <source>
        <dbReference type="Proteomes" id="UP000587586"/>
    </source>
</evidence>
<dbReference type="Proteomes" id="UP000587586">
    <property type="component" value="Unassembled WGS sequence"/>
</dbReference>
<dbReference type="EMBL" id="BLXZ01000010">
    <property type="protein sequence ID" value="GFO70435.1"/>
    <property type="molecule type" value="Genomic_DNA"/>
</dbReference>
<dbReference type="AlphaFoldDB" id="A0A6V8NCT8"/>
<keyword evidence="2" id="KW-1185">Reference proteome</keyword>
<comment type="caution">
    <text evidence="1">The sequence shown here is derived from an EMBL/GenBank/DDBJ whole genome shotgun (WGS) entry which is preliminary data.</text>
</comment>
<sequence length="211" mass="22493">MAVNTGVTGKVVETTTAGEYTYINLEKDGKKAWVACSATKGIAVGQQLSFVGCTPMMNFESKALKRTFDLIMFCGAPLSAAEADFLNKKSTGSSGLVPESKEKIVVEAAKGANAFTIAELYAKSGELDKKQVVVTGKVMKISPKIMGKNWLHLQDGSGTAFEKNNDLVVTTNELPKVGDVVTLSGTLAKNKNFGSGYKYDVILELATAQHK</sequence>
<name>A0A6V8NCT8_9BACT</name>
<accession>A0A6V8NCT8</accession>
<protein>
    <recommendedName>
        <fullName evidence="3">DNA-binding protein</fullName>
    </recommendedName>
</protein>
<evidence type="ECO:0008006" key="3">
    <source>
        <dbReference type="Google" id="ProtNLM"/>
    </source>
</evidence>
<organism evidence="1 2">
    <name type="scientific">Geomonas limicola</name>
    <dbReference type="NCBI Taxonomy" id="2740186"/>
    <lineage>
        <taxon>Bacteria</taxon>
        <taxon>Pseudomonadati</taxon>
        <taxon>Thermodesulfobacteriota</taxon>
        <taxon>Desulfuromonadia</taxon>
        <taxon>Geobacterales</taxon>
        <taxon>Geobacteraceae</taxon>
        <taxon>Geomonas</taxon>
    </lineage>
</organism>
<gene>
    <name evidence="1" type="ORF">GMLC_40140</name>
</gene>